<organism evidence="4 5">
    <name type="scientific">Lapidilactobacillus achengensis</name>
    <dbReference type="NCBI Taxonomy" id="2486000"/>
    <lineage>
        <taxon>Bacteria</taxon>
        <taxon>Bacillati</taxon>
        <taxon>Bacillota</taxon>
        <taxon>Bacilli</taxon>
        <taxon>Lactobacillales</taxon>
        <taxon>Lactobacillaceae</taxon>
        <taxon>Lapidilactobacillus</taxon>
    </lineage>
</organism>
<proteinExistence type="predicted"/>
<dbReference type="RefSeq" id="WP_164511130.1">
    <property type="nucleotide sequence ID" value="NZ_JBHSSM010000029.1"/>
</dbReference>
<dbReference type="PROSITE" id="PS51186">
    <property type="entry name" value="GNAT"/>
    <property type="match status" value="1"/>
</dbReference>
<protein>
    <submittedName>
        <fullName evidence="4">GNAT family N-acetyltransferase</fullName>
        <ecNumber evidence="4">2.3.1.-</ecNumber>
    </submittedName>
</protein>
<dbReference type="GO" id="GO:0016746">
    <property type="term" value="F:acyltransferase activity"/>
    <property type="evidence" value="ECO:0007669"/>
    <property type="project" value="UniProtKB-KW"/>
</dbReference>
<comment type="caution">
    <text evidence="4">The sequence shown here is derived from an EMBL/GenBank/DDBJ whole genome shotgun (WGS) entry which is preliminary data.</text>
</comment>
<dbReference type="InterPro" id="IPR016181">
    <property type="entry name" value="Acyl_CoA_acyltransferase"/>
</dbReference>
<reference evidence="5" key="1">
    <citation type="journal article" date="2019" name="Int. J. Syst. Evol. Microbiol.">
        <title>The Global Catalogue of Microorganisms (GCM) 10K type strain sequencing project: providing services to taxonomists for standard genome sequencing and annotation.</title>
        <authorList>
            <consortium name="The Broad Institute Genomics Platform"/>
            <consortium name="The Broad Institute Genome Sequencing Center for Infectious Disease"/>
            <person name="Wu L."/>
            <person name="Ma J."/>
        </authorList>
    </citation>
    <scope>NUCLEOTIDE SEQUENCE [LARGE SCALE GENOMIC DNA]</scope>
    <source>
        <strain evidence="5">CCM 8897</strain>
    </source>
</reference>
<gene>
    <name evidence="4" type="ORF">ACFQHW_11970</name>
</gene>
<dbReference type="EC" id="2.3.1.-" evidence="4"/>
<keyword evidence="2 4" id="KW-0012">Acyltransferase</keyword>
<dbReference type="InterPro" id="IPR000182">
    <property type="entry name" value="GNAT_dom"/>
</dbReference>
<dbReference type="Gene3D" id="3.40.630.30">
    <property type="match status" value="1"/>
</dbReference>
<name>A0ABW1UQL8_9LACO</name>
<dbReference type="PANTHER" id="PTHR43877:SF2">
    <property type="entry name" value="AMINOALKYLPHOSPHONATE N-ACETYLTRANSFERASE-RELATED"/>
    <property type="match status" value="1"/>
</dbReference>
<evidence type="ECO:0000313" key="5">
    <source>
        <dbReference type="Proteomes" id="UP001596310"/>
    </source>
</evidence>
<sequence>MTQTDLRQLTFRPGTLTDLPAIMAIIQGAQGVMAAQGIPQWQAGYPDQAVLTADLTQQAVWLAVTATGEIALTMTLLPGPDPNYQKIAGDWLTTGTDYLVIHRIAVSQQVAHHGIAAASFTFARKLAQQRGLVSLRIDTHAKNQAMRHLIAKMGYQACGQVWMADGAPRLAYELVLPAANPALDQGA</sequence>
<dbReference type="PANTHER" id="PTHR43877">
    <property type="entry name" value="AMINOALKYLPHOSPHONATE N-ACETYLTRANSFERASE-RELATED-RELATED"/>
    <property type="match status" value="1"/>
</dbReference>
<evidence type="ECO:0000259" key="3">
    <source>
        <dbReference type="PROSITE" id="PS51186"/>
    </source>
</evidence>
<feature type="domain" description="N-acetyltransferase" evidence="3">
    <location>
        <begin position="9"/>
        <end position="179"/>
    </location>
</feature>
<evidence type="ECO:0000313" key="4">
    <source>
        <dbReference type="EMBL" id="MFC6316279.1"/>
    </source>
</evidence>
<dbReference type="InterPro" id="IPR050832">
    <property type="entry name" value="Bact_Acetyltransf"/>
</dbReference>
<evidence type="ECO:0000256" key="1">
    <source>
        <dbReference type="ARBA" id="ARBA00022679"/>
    </source>
</evidence>
<accession>A0ABW1UQL8</accession>
<keyword evidence="5" id="KW-1185">Reference proteome</keyword>
<keyword evidence="1 4" id="KW-0808">Transferase</keyword>
<dbReference type="SUPFAM" id="SSF55729">
    <property type="entry name" value="Acyl-CoA N-acyltransferases (Nat)"/>
    <property type="match status" value="1"/>
</dbReference>
<dbReference type="EMBL" id="JBHSSM010000029">
    <property type="protein sequence ID" value="MFC6316279.1"/>
    <property type="molecule type" value="Genomic_DNA"/>
</dbReference>
<evidence type="ECO:0000256" key="2">
    <source>
        <dbReference type="ARBA" id="ARBA00023315"/>
    </source>
</evidence>
<dbReference type="Proteomes" id="UP001596310">
    <property type="component" value="Unassembled WGS sequence"/>
</dbReference>
<dbReference type="Pfam" id="PF00583">
    <property type="entry name" value="Acetyltransf_1"/>
    <property type="match status" value="1"/>
</dbReference>